<protein>
    <submittedName>
        <fullName evidence="2">Uncharacterized protein</fullName>
    </submittedName>
</protein>
<evidence type="ECO:0000313" key="2">
    <source>
        <dbReference type="EMBL" id="MBL7257486.1"/>
    </source>
</evidence>
<feature type="transmembrane region" description="Helical" evidence="1">
    <location>
        <begin position="90"/>
        <end position="113"/>
    </location>
</feature>
<name>A0ABS1VS00_9ACTN</name>
<gene>
    <name evidence="2" type="ORF">JKJ07_24605</name>
</gene>
<keyword evidence="3" id="KW-1185">Reference proteome</keyword>
<dbReference type="EMBL" id="JAENHO010000007">
    <property type="protein sequence ID" value="MBL7257486.1"/>
    <property type="molecule type" value="Genomic_DNA"/>
</dbReference>
<comment type="caution">
    <text evidence="2">The sequence shown here is derived from an EMBL/GenBank/DDBJ whole genome shotgun (WGS) entry which is preliminary data.</text>
</comment>
<sequence length="139" mass="15144">MTGDEDVSPGWAAVALAEVDQSTAAVREHSGWVRRALIAYGMASLVFFPAGGLVHGFWAVVIGVIWGVFLVSVVFYALPQRVLVRGFRRVYLRATLWWTALWLAGTAIGHLLFADRVAYWVPAGVVVALPMFAAAARSR</sequence>
<reference evidence="2 3" key="1">
    <citation type="submission" date="2021-01" db="EMBL/GenBank/DDBJ databases">
        <title>Actinoplanes sp. nov. LDG1-01 isolated from lichen.</title>
        <authorList>
            <person name="Saeng-In P."/>
            <person name="Phongsopitanun W."/>
            <person name="Kanchanasin P."/>
            <person name="Yuki M."/>
            <person name="Kudo T."/>
            <person name="Ohkuma M."/>
            <person name="Tanasupawat S."/>
        </authorList>
    </citation>
    <scope>NUCLEOTIDE SEQUENCE [LARGE SCALE GENOMIC DNA]</scope>
    <source>
        <strain evidence="2 3">LDG1-01</strain>
    </source>
</reference>
<evidence type="ECO:0000313" key="3">
    <source>
        <dbReference type="Proteomes" id="UP000598996"/>
    </source>
</evidence>
<accession>A0ABS1VS00</accession>
<evidence type="ECO:0000256" key="1">
    <source>
        <dbReference type="SAM" id="Phobius"/>
    </source>
</evidence>
<feature type="transmembrane region" description="Helical" evidence="1">
    <location>
        <begin position="57"/>
        <end position="78"/>
    </location>
</feature>
<feature type="transmembrane region" description="Helical" evidence="1">
    <location>
        <begin position="119"/>
        <end position="136"/>
    </location>
</feature>
<keyword evidence="1" id="KW-0472">Membrane</keyword>
<keyword evidence="1" id="KW-0812">Transmembrane</keyword>
<dbReference type="Proteomes" id="UP000598996">
    <property type="component" value="Unassembled WGS sequence"/>
</dbReference>
<proteinExistence type="predicted"/>
<dbReference type="RefSeq" id="WP_202994103.1">
    <property type="nucleotide sequence ID" value="NZ_JAENHO010000007.1"/>
</dbReference>
<keyword evidence="1" id="KW-1133">Transmembrane helix</keyword>
<organism evidence="2 3">
    <name type="scientific">Paractinoplanes lichenicola</name>
    <dbReference type="NCBI Taxonomy" id="2802976"/>
    <lineage>
        <taxon>Bacteria</taxon>
        <taxon>Bacillati</taxon>
        <taxon>Actinomycetota</taxon>
        <taxon>Actinomycetes</taxon>
        <taxon>Micromonosporales</taxon>
        <taxon>Micromonosporaceae</taxon>
        <taxon>Paractinoplanes</taxon>
    </lineage>
</organism>